<accession>A0A0F9VWC4</accession>
<name>A0A0F9VWC4_9ZZZZ</name>
<protein>
    <submittedName>
        <fullName evidence="2">Uncharacterized protein</fullName>
    </submittedName>
</protein>
<proteinExistence type="predicted"/>
<feature type="compositionally biased region" description="Basic and acidic residues" evidence="1">
    <location>
        <begin position="82"/>
        <end position="93"/>
    </location>
</feature>
<dbReference type="EMBL" id="LAZR01000009">
    <property type="protein sequence ID" value="KKO08410.1"/>
    <property type="molecule type" value="Genomic_DNA"/>
</dbReference>
<comment type="caution">
    <text evidence="2">The sequence shown here is derived from an EMBL/GenBank/DDBJ whole genome shotgun (WGS) entry which is preliminary data.</text>
</comment>
<evidence type="ECO:0000256" key="1">
    <source>
        <dbReference type="SAM" id="MobiDB-lite"/>
    </source>
</evidence>
<feature type="compositionally biased region" description="Basic and acidic residues" evidence="1">
    <location>
        <begin position="36"/>
        <end position="53"/>
    </location>
</feature>
<feature type="region of interest" description="Disordered" evidence="1">
    <location>
        <begin position="29"/>
        <end position="93"/>
    </location>
</feature>
<evidence type="ECO:0000313" key="2">
    <source>
        <dbReference type="EMBL" id="KKO08410.1"/>
    </source>
</evidence>
<sequence length="93" mass="10071">MSIKTPAILAATLMALAAPGFAQGMEGHNPTYANMDHGDHSVSKNDVSKENHRWGGSIHKPTKRNGIGKTPDGRTTFATTMESREIIERGPDR</sequence>
<gene>
    <name evidence="2" type="ORF">LCGC14_0043480</name>
</gene>
<reference evidence="2" key="1">
    <citation type="journal article" date="2015" name="Nature">
        <title>Complex archaea that bridge the gap between prokaryotes and eukaryotes.</title>
        <authorList>
            <person name="Spang A."/>
            <person name="Saw J.H."/>
            <person name="Jorgensen S.L."/>
            <person name="Zaremba-Niedzwiedzka K."/>
            <person name="Martijn J."/>
            <person name="Lind A.E."/>
            <person name="van Eijk R."/>
            <person name="Schleper C."/>
            <person name="Guy L."/>
            <person name="Ettema T.J."/>
        </authorList>
    </citation>
    <scope>NUCLEOTIDE SEQUENCE</scope>
</reference>
<organism evidence="2">
    <name type="scientific">marine sediment metagenome</name>
    <dbReference type="NCBI Taxonomy" id="412755"/>
    <lineage>
        <taxon>unclassified sequences</taxon>
        <taxon>metagenomes</taxon>
        <taxon>ecological metagenomes</taxon>
    </lineage>
</organism>
<dbReference type="AlphaFoldDB" id="A0A0F9VWC4"/>